<feature type="binding site" evidence="8">
    <location>
        <begin position="14"/>
        <end position="21"/>
    </location>
    <ligand>
        <name>GTP</name>
        <dbReference type="ChEBI" id="CHEBI:37565"/>
        <label>1</label>
    </ligand>
</feature>
<dbReference type="PRINTS" id="PR00326">
    <property type="entry name" value="GTP1OBG"/>
</dbReference>
<keyword evidence="6 8" id="KW-0342">GTP-binding</keyword>
<dbReference type="InterPro" id="IPR027417">
    <property type="entry name" value="P-loop_NTPase"/>
</dbReference>
<dbReference type="RefSeq" id="WP_261616776.1">
    <property type="nucleotide sequence ID" value="NZ_JALIDZ010000006.1"/>
</dbReference>
<feature type="binding site" evidence="8">
    <location>
        <begin position="61"/>
        <end position="65"/>
    </location>
    <ligand>
        <name>GTP</name>
        <dbReference type="ChEBI" id="CHEBI:37565"/>
        <label>1</label>
    </ligand>
</feature>
<dbReference type="PANTHER" id="PTHR43834">
    <property type="entry name" value="GTPASE DER"/>
    <property type="match status" value="1"/>
</dbReference>
<dbReference type="Gene3D" id="3.40.50.300">
    <property type="entry name" value="P-loop containing nucleotide triphosphate hydrolases"/>
    <property type="match status" value="2"/>
</dbReference>
<dbReference type="NCBIfam" id="TIGR00231">
    <property type="entry name" value="small_GTP"/>
    <property type="match status" value="2"/>
</dbReference>
<dbReference type="InterPro" id="IPR005225">
    <property type="entry name" value="Small_GTP-bd"/>
</dbReference>
<dbReference type="PANTHER" id="PTHR43834:SF6">
    <property type="entry name" value="GTPASE DER"/>
    <property type="match status" value="1"/>
</dbReference>
<sequence length="452" mass="50131">MAPPLRPLKVAIIGRPNVGKSTLFNRLVGRKIALVDDRPGVTRDRREGTAELGDLLITLIDTAGLEEADPGSLEGRMRAQTERAVDEADVSLFLIDARAGLTPTDRHFADMLRKTGKPVVLVANKCEGAAGDPGFYESFALGFGEPVAFSAEHGLGLADLHEALRAHLPDEQPEDEAAAPEDDGTVRIAVVGRPNAGKSTLVNRLIGEDRMLTGPEAGITRDAIAVDWEWKGRPVRLVDTAGLRRKARVQEKLEKLSVGDALRAIRAAEVVILVVDEQMPFEKQDLQIADLVTREGRALVIAVNKWDRCEEPDTRIRELREMADRLLPQVRGMPLVPVSALTGYGLPKLMQAVFKVRERWERRVPTSELNRWFAALIEHHPPPAVAGRRIKLRYVTQGASRPPTFITFGTRVDALPESYRRYLLNGLREAFDLVGVPVRLYLRKTENPYEKS</sequence>
<dbReference type="InterPro" id="IPR031166">
    <property type="entry name" value="G_ENGA"/>
</dbReference>
<dbReference type="InterPro" id="IPR032859">
    <property type="entry name" value="KH_dom-like"/>
</dbReference>
<evidence type="ECO:0000256" key="2">
    <source>
        <dbReference type="ARBA" id="ARBA00020953"/>
    </source>
</evidence>
<evidence type="ECO:0000256" key="8">
    <source>
        <dbReference type="HAMAP-Rule" id="MF_00195"/>
    </source>
</evidence>
<keyword evidence="3 8" id="KW-0690">Ribosome biogenesis</keyword>
<evidence type="ECO:0000313" key="13">
    <source>
        <dbReference type="Proteomes" id="UP001320898"/>
    </source>
</evidence>
<dbReference type="GO" id="GO:0005525">
    <property type="term" value="F:GTP binding"/>
    <property type="evidence" value="ECO:0007669"/>
    <property type="project" value="UniProtKB-UniRule"/>
</dbReference>
<name>A0AAW5R245_9HYPH</name>
<keyword evidence="13" id="KW-1185">Reference proteome</keyword>
<dbReference type="CDD" id="cd01895">
    <property type="entry name" value="EngA2"/>
    <property type="match status" value="1"/>
</dbReference>
<dbReference type="InterPro" id="IPR015946">
    <property type="entry name" value="KH_dom-like_a/b"/>
</dbReference>
<keyword evidence="12" id="KW-0378">Hydrolase</keyword>
<dbReference type="EMBL" id="JALIDZ010000006">
    <property type="protein sequence ID" value="MCT8973197.1"/>
    <property type="molecule type" value="Genomic_DNA"/>
</dbReference>
<evidence type="ECO:0000313" key="12">
    <source>
        <dbReference type="EMBL" id="MCT8973197.1"/>
    </source>
</evidence>
<evidence type="ECO:0000256" key="3">
    <source>
        <dbReference type="ARBA" id="ARBA00022517"/>
    </source>
</evidence>
<dbReference type="Gene3D" id="3.30.300.20">
    <property type="match status" value="1"/>
</dbReference>
<dbReference type="Pfam" id="PF14714">
    <property type="entry name" value="KH_dom-like"/>
    <property type="match status" value="1"/>
</dbReference>
<evidence type="ECO:0000256" key="10">
    <source>
        <dbReference type="RuleBase" id="RU004481"/>
    </source>
</evidence>
<comment type="caution">
    <text evidence="12">The sequence shown here is derived from an EMBL/GenBank/DDBJ whole genome shotgun (WGS) entry which is preliminary data.</text>
</comment>
<feature type="binding site" evidence="8">
    <location>
        <begin position="239"/>
        <end position="243"/>
    </location>
    <ligand>
        <name>GTP</name>
        <dbReference type="ChEBI" id="CHEBI:37565"/>
        <label>2</label>
    </ligand>
</feature>
<dbReference type="Pfam" id="PF01926">
    <property type="entry name" value="MMR_HSR1"/>
    <property type="match status" value="2"/>
</dbReference>
<keyword evidence="4 10" id="KW-0677">Repeat</keyword>
<feature type="binding site" evidence="8">
    <location>
        <begin position="124"/>
        <end position="127"/>
    </location>
    <ligand>
        <name>GTP</name>
        <dbReference type="ChEBI" id="CHEBI:37565"/>
        <label>1</label>
    </ligand>
</feature>
<evidence type="ECO:0000256" key="1">
    <source>
        <dbReference type="ARBA" id="ARBA00008279"/>
    </source>
</evidence>
<dbReference type="SUPFAM" id="SSF52540">
    <property type="entry name" value="P-loop containing nucleoside triphosphate hydrolases"/>
    <property type="match status" value="2"/>
</dbReference>
<organism evidence="12 13">
    <name type="scientific">Microbaculum marinisediminis</name>
    <dbReference type="NCBI Taxonomy" id="2931392"/>
    <lineage>
        <taxon>Bacteria</taxon>
        <taxon>Pseudomonadati</taxon>
        <taxon>Pseudomonadota</taxon>
        <taxon>Alphaproteobacteria</taxon>
        <taxon>Hyphomicrobiales</taxon>
        <taxon>Tepidamorphaceae</taxon>
        <taxon>Microbaculum</taxon>
    </lineage>
</organism>
<accession>A0AAW5R245</accession>
<feature type="domain" description="EngA-type G" evidence="11">
    <location>
        <begin position="8"/>
        <end position="172"/>
    </location>
</feature>
<dbReference type="PIRSF" id="PIRSF006485">
    <property type="entry name" value="GTP-binding_EngA"/>
    <property type="match status" value="1"/>
</dbReference>
<dbReference type="Proteomes" id="UP001320898">
    <property type="component" value="Unassembled WGS sequence"/>
</dbReference>
<evidence type="ECO:0000256" key="6">
    <source>
        <dbReference type="ARBA" id="ARBA00023134"/>
    </source>
</evidence>
<dbReference type="PROSITE" id="PS51712">
    <property type="entry name" value="G_ENGA"/>
    <property type="match status" value="2"/>
</dbReference>
<feature type="binding site" evidence="8">
    <location>
        <begin position="304"/>
        <end position="307"/>
    </location>
    <ligand>
        <name>GTP</name>
        <dbReference type="ChEBI" id="CHEBI:37565"/>
        <label>2</label>
    </ligand>
</feature>
<evidence type="ECO:0000256" key="9">
    <source>
        <dbReference type="PROSITE-ProRule" id="PRU01049"/>
    </source>
</evidence>
<evidence type="ECO:0000256" key="5">
    <source>
        <dbReference type="ARBA" id="ARBA00022741"/>
    </source>
</evidence>
<dbReference type="InterPro" id="IPR006073">
    <property type="entry name" value="GTP-bd"/>
</dbReference>
<comment type="function">
    <text evidence="8 10">GTPase that plays an essential role in the late steps of ribosome biogenesis.</text>
</comment>
<dbReference type="CDD" id="cd01894">
    <property type="entry name" value="EngA1"/>
    <property type="match status" value="1"/>
</dbReference>
<comment type="similarity">
    <text evidence="1 8 9 10">Belongs to the TRAFAC class TrmE-Era-EngA-EngB-Septin-like GTPase superfamily. EngA (Der) GTPase family.</text>
</comment>
<comment type="subunit">
    <text evidence="8">Associates with the 50S ribosomal subunit.</text>
</comment>
<evidence type="ECO:0000256" key="7">
    <source>
        <dbReference type="ARBA" id="ARBA00032345"/>
    </source>
</evidence>
<dbReference type="AlphaFoldDB" id="A0AAW5R245"/>
<protein>
    <recommendedName>
        <fullName evidence="2 8">GTPase Der</fullName>
    </recommendedName>
    <alternativeName>
        <fullName evidence="7 8">GTP-binding protein EngA</fullName>
    </alternativeName>
</protein>
<reference evidence="12 13" key="1">
    <citation type="submission" date="2022-04" db="EMBL/GenBank/DDBJ databases">
        <authorList>
            <person name="Ye Y.-Q."/>
            <person name="Du Z.-J."/>
        </authorList>
    </citation>
    <scope>NUCLEOTIDE SEQUENCE [LARGE SCALE GENOMIC DNA]</scope>
    <source>
        <strain evidence="12 13">A6E488</strain>
    </source>
</reference>
<evidence type="ECO:0000259" key="11">
    <source>
        <dbReference type="PROSITE" id="PS51712"/>
    </source>
</evidence>
<keyword evidence="5 8" id="KW-0547">Nucleotide-binding</keyword>
<dbReference type="GO" id="GO:0042254">
    <property type="term" value="P:ribosome biogenesis"/>
    <property type="evidence" value="ECO:0007669"/>
    <property type="project" value="UniProtKB-KW"/>
</dbReference>
<gene>
    <name evidence="8 12" type="primary">der</name>
    <name evidence="12" type="ORF">MUB46_15140</name>
</gene>
<dbReference type="NCBIfam" id="TIGR03594">
    <property type="entry name" value="GTPase_EngA"/>
    <property type="match status" value="1"/>
</dbReference>
<dbReference type="GO" id="GO:0016787">
    <property type="term" value="F:hydrolase activity"/>
    <property type="evidence" value="ECO:0007669"/>
    <property type="project" value="UniProtKB-KW"/>
</dbReference>
<feature type="binding site" evidence="8">
    <location>
        <begin position="192"/>
        <end position="199"/>
    </location>
    <ligand>
        <name>GTP</name>
        <dbReference type="ChEBI" id="CHEBI:37565"/>
        <label>2</label>
    </ligand>
</feature>
<dbReference type="HAMAP" id="MF_00195">
    <property type="entry name" value="GTPase_Der"/>
    <property type="match status" value="1"/>
</dbReference>
<dbReference type="InterPro" id="IPR016484">
    <property type="entry name" value="GTPase_Der"/>
</dbReference>
<dbReference type="FunFam" id="3.30.300.20:FF:000004">
    <property type="entry name" value="GTPase Der"/>
    <property type="match status" value="1"/>
</dbReference>
<feature type="domain" description="EngA-type G" evidence="11">
    <location>
        <begin position="186"/>
        <end position="361"/>
    </location>
</feature>
<evidence type="ECO:0000256" key="4">
    <source>
        <dbReference type="ARBA" id="ARBA00022737"/>
    </source>
</evidence>
<proteinExistence type="inferred from homology"/>